<evidence type="ECO:0000256" key="1">
    <source>
        <dbReference type="SAM" id="MobiDB-lite"/>
    </source>
</evidence>
<dbReference type="EMBL" id="SRLO01000373">
    <property type="protein sequence ID" value="TNN58692.1"/>
    <property type="molecule type" value="Genomic_DNA"/>
</dbReference>
<sequence length="226" mass="23187">MATPTPSSTPLRGSEDTPTEHINNTNNYMFIKRVQVSAGPWVQGTGAPQGVQPGPQTQLKAAGPFGAAAGEEAGLVGLQGRVGQVVQVGGQGVLLVRLLRLRPFTPVQVQVHGVGVLTVDHGHHAVPSLVTGGPVRDHLHRDGVALVGLQLRDEVTGGISAGAARVDQDLGVLVKTLDGVGVVVGLWGAPGAADGGGALGATVEAVDSLRFYGKTQVQVQVLKMEY</sequence>
<dbReference type="AlphaFoldDB" id="A0A4Z2H1B8"/>
<reference evidence="2 3" key="1">
    <citation type="submission" date="2019-03" db="EMBL/GenBank/DDBJ databases">
        <title>First draft genome of Liparis tanakae, snailfish: a comprehensive survey of snailfish specific genes.</title>
        <authorList>
            <person name="Kim W."/>
            <person name="Song I."/>
            <person name="Jeong J.-H."/>
            <person name="Kim D."/>
            <person name="Kim S."/>
            <person name="Ryu S."/>
            <person name="Song J.Y."/>
            <person name="Lee S.K."/>
        </authorList>
    </citation>
    <scope>NUCLEOTIDE SEQUENCE [LARGE SCALE GENOMIC DNA]</scope>
    <source>
        <tissue evidence="2">Muscle</tissue>
    </source>
</reference>
<accession>A0A4Z2H1B8</accession>
<feature type="compositionally biased region" description="Polar residues" evidence="1">
    <location>
        <begin position="1"/>
        <end position="11"/>
    </location>
</feature>
<proteinExistence type="predicted"/>
<comment type="caution">
    <text evidence="2">The sequence shown here is derived from an EMBL/GenBank/DDBJ whole genome shotgun (WGS) entry which is preliminary data.</text>
</comment>
<evidence type="ECO:0000313" key="2">
    <source>
        <dbReference type="EMBL" id="TNN58692.1"/>
    </source>
</evidence>
<evidence type="ECO:0000313" key="3">
    <source>
        <dbReference type="Proteomes" id="UP000314294"/>
    </source>
</evidence>
<gene>
    <name evidence="2" type="ORF">EYF80_031106</name>
</gene>
<keyword evidence="3" id="KW-1185">Reference proteome</keyword>
<name>A0A4Z2H1B8_9TELE</name>
<protein>
    <submittedName>
        <fullName evidence="2">Uncharacterized protein</fullName>
    </submittedName>
</protein>
<dbReference type="Proteomes" id="UP000314294">
    <property type="component" value="Unassembled WGS sequence"/>
</dbReference>
<organism evidence="2 3">
    <name type="scientific">Liparis tanakae</name>
    <name type="common">Tanaka's snailfish</name>
    <dbReference type="NCBI Taxonomy" id="230148"/>
    <lineage>
        <taxon>Eukaryota</taxon>
        <taxon>Metazoa</taxon>
        <taxon>Chordata</taxon>
        <taxon>Craniata</taxon>
        <taxon>Vertebrata</taxon>
        <taxon>Euteleostomi</taxon>
        <taxon>Actinopterygii</taxon>
        <taxon>Neopterygii</taxon>
        <taxon>Teleostei</taxon>
        <taxon>Neoteleostei</taxon>
        <taxon>Acanthomorphata</taxon>
        <taxon>Eupercaria</taxon>
        <taxon>Perciformes</taxon>
        <taxon>Cottioidei</taxon>
        <taxon>Cottales</taxon>
        <taxon>Liparidae</taxon>
        <taxon>Liparis</taxon>
    </lineage>
</organism>
<feature type="region of interest" description="Disordered" evidence="1">
    <location>
        <begin position="1"/>
        <end position="24"/>
    </location>
</feature>